<dbReference type="GO" id="GO:0042956">
    <property type="term" value="P:maltodextrin transmembrane transport"/>
    <property type="evidence" value="ECO:0007669"/>
    <property type="project" value="TreeGrafter"/>
</dbReference>
<dbReference type="GO" id="GO:0015768">
    <property type="term" value="P:maltose transport"/>
    <property type="evidence" value="ECO:0007669"/>
    <property type="project" value="TreeGrafter"/>
</dbReference>
<protein>
    <submittedName>
        <fullName evidence="4">ABC transporter, substrate-binding protein (Cluster 1, maltose/g3p/polyamine/iron)</fullName>
    </submittedName>
</protein>
<dbReference type="CDD" id="cd13585">
    <property type="entry name" value="PBP2_TMBP_like"/>
    <property type="match status" value="1"/>
</dbReference>
<dbReference type="AlphaFoldDB" id="A0A6J4V5C1"/>
<dbReference type="EMBL" id="CADCWL010000103">
    <property type="protein sequence ID" value="CAA9565768.1"/>
    <property type="molecule type" value="Genomic_DNA"/>
</dbReference>
<evidence type="ECO:0000256" key="2">
    <source>
        <dbReference type="ARBA" id="ARBA00022448"/>
    </source>
</evidence>
<dbReference type="PANTHER" id="PTHR30061">
    <property type="entry name" value="MALTOSE-BINDING PERIPLASMIC PROTEIN"/>
    <property type="match status" value="1"/>
</dbReference>
<evidence type="ECO:0000256" key="3">
    <source>
        <dbReference type="ARBA" id="ARBA00022729"/>
    </source>
</evidence>
<keyword evidence="2" id="KW-0813">Transport</keyword>
<dbReference type="PANTHER" id="PTHR30061:SF50">
    <property type="entry name" value="MALTOSE_MALTODEXTRIN-BINDING PERIPLASMIC PROTEIN"/>
    <property type="match status" value="1"/>
</dbReference>
<dbReference type="InterPro" id="IPR006311">
    <property type="entry name" value="TAT_signal"/>
</dbReference>
<dbReference type="PROSITE" id="PS51318">
    <property type="entry name" value="TAT"/>
    <property type="match status" value="1"/>
</dbReference>
<organism evidence="4">
    <name type="scientific">uncultured Thermomicrobiales bacterium</name>
    <dbReference type="NCBI Taxonomy" id="1645740"/>
    <lineage>
        <taxon>Bacteria</taxon>
        <taxon>Pseudomonadati</taxon>
        <taxon>Thermomicrobiota</taxon>
        <taxon>Thermomicrobia</taxon>
        <taxon>Thermomicrobiales</taxon>
        <taxon>environmental samples</taxon>
    </lineage>
</organism>
<dbReference type="GO" id="GO:0055052">
    <property type="term" value="C:ATP-binding cassette (ABC) transporter complex, substrate-binding subunit-containing"/>
    <property type="evidence" value="ECO:0007669"/>
    <property type="project" value="TreeGrafter"/>
</dbReference>
<dbReference type="Pfam" id="PF01547">
    <property type="entry name" value="SBP_bac_1"/>
    <property type="match status" value="1"/>
</dbReference>
<dbReference type="SUPFAM" id="SSF53850">
    <property type="entry name" value="Periplasmic binding protein-like II"/>
    <property type="match status" value="1"/>
</dbReference>
<name>A0A6J4V5C1_9BACT</name>
<dbReference type="GO" id="GO:1901982">
    <property type="term" value="F:maltose binding"/>
    <property type="evidence" value="ECO:0007669"/>
    <property type="project" value="TreeGrafter"/>
</dbReference>
<comment type="similarity">
    <text evidence="1">Belongs to the bacterial solute-binding protein 1 family.</text>
</comment>
<dbReference type="InterPro" id="IPR006059">
    <property type="entry name" value="SBP"/>
</dbReference>
<sequence length="509" mass="55932">MTLRRTPELDRLARLHLSRRSLLAASAGLAGAAMLPRGAFALSQDATNAKTGVDPNRFTPETIRQLAGTITVDTAAELHALVPADTAGEVMYWNVGPTEASSAVEKRFYDEFLAAFATYYPNIELQNQNLDYNGMLDTIRTAAEGRAAPAVAKMPILWGVEFAAKGQLQEVTLEEFGLSRELFWEGALKSVTWEDKLYGIPTNNETMAFIWNRALFEQAGLPPDQPPATWADVVRYSKQIKDETGKNGYGMVAKENAGNTPFRYMPMLWAYGGSALDEAEENPTYQTSMINTEGGIAALQNFYDMYVTDRSVPTSALTNTQVENQDLFMAGELAMMIAHPSEYAAIRDRAAKATGQDKARAEEIVANMVYGLIPEGPVRRAVVFGGSNIHIMTEEVHGGPIDRDAARALIAAQTYPEWSLKNAWAGSNPANLRGFETEWMKQRLDEIRFLENTTSMLPYGIPFPVVPQSTEIMNVIVPQMIQNALTETLSVEDAANDAAEQINALAVRA</sequence>
<evidence type="ECO:0000256" key="1">
    <source>
        <dbReference type="ARBA" id="ARBA00008520"/>
    </source>
</evidence>
<gene>
    <name evidence="4" type="ORF">AVDCRST_MAG19-2238</name>
</gene>
<reference evidence="4" key="1">
    <citation type="submission" date="2020-02" db="EMBL/GenBank/DDBJ databases">
        <authorList>
            <person name="Meier V. D."/>
        </authorList>
    </citation>
    <scope>NUCLEOTIDE SEQUENCE</scope>
    <source>
        <strain evidence="4">AVDCRST_MAG19</strain>
    </source>
</reference>
<proteinExistence type="inferred from homology"/>
<accession>A0A6J4V5C1</accession>
<keyword evidence="3" id="KW-0732">Signal</keyword>
<dbReference type="Gene3D" id="3.40.190.10">
    <property type="entry name" value="Periplasmic binding protein-like II"/>
    <property type="match status" value="1"/>
</dbReference>
<evidence type="ECO:0000313" key="4">
    <source>
        <dbReference type="EMBL" id="CAA9565768.1"/>
    </source>
</evidence>